<keyword evidence="3" id="KW-1185">Reference proteome</keyword>
<protein>
    <submittedName>
        <fullName evidence="2">Uncharacterized protein</fullName>
    </submittedName>
</protein>
<dbReference type="EMBL" id="JAHDVG010000466">
    <property type="protein sequence ID" value="KAH1183025.1"/>
    <property type="molecule type" value="Genomic_DNA"/>
</dbReference>
<feature type="signal peptide" evidence="1">
    <location>
        <begin position="1"/>
        <end position="16"/>
    </location>
</feature>
<name>A0A9D3XPU1_9SAUR</name>
<keyword evidence="1" id="KW-0732">Signal</keyword>
<reference evidence="2" key="1">
    <citation type="submission" date="2021-09" db="EMBL/GenBank/DDBJ databases">
        <title>The genome of Mauremys mutica provides insights into the evolution of semi-aquatic lifestyle.</title>
        <authorList>
            <person name="Gong S."/>
            <person name="Gao Y."/>
        </authorList>
    </citation>
    <scope>NUCLEOTIDE SEQUENCE</scope>
    <source>
        <strain evidence="2">MM-2020</strain>
        <tissue evidence="2">Muscle</tissue>
    </source>
</reference>
<proteinExistence type="predicted"/>
<dbReference type="Proteomes" id="UP000827986">
    <property type="component" value="Unassembled WGS sequence"/>
</dbReference>
<dbReference type="AlphaFoldDB" id="A0A9D3XPU1"/>
<organism evidence="2 3">
    <name type="scientific">Mauremys mutica</name>
    <name type="common">yellowpond turtle</name>
    <dbReference type="NCBI Taxonomy" id="74926"/>
    <lineage>
        <taxon>Eukaryota</taxon>
        <taxon>Metazoa</taxon>
        <taxon>Chordata</taxon>
        <taxon>Craniata</taxon>
        <taxon>Vertebrata</taxon>
        <taxon>Euteleostomi</taxon>
        <taxon>Archelosauria</taxon>
        <taxon>Testudinata</taxon>
        <taxon>Testudines</taxon>
        <taxon>Cryptodira</taxon>
        <taxon>Durocryptodira</taxon>
        <taxon>Testudinoidea</taxon>
        <taxon>Geoemydidae</taxon>
        <taxon>Geoemydinae</taxon>
        <taxon>Mauremys</taxon>
    </lineage>
</organism>
<evidence type="ECO:0000256" key="1">
    <source>
        <dbReference type="SAM" id="SignalP"/>
    </source>
</evidence>
<accession>A0A9D3XPU1</accession>
<comment type="caution">
    <text evidence="2">The sequence shown here is derived from an EMBL/GenBank/DDBJ whole genome shotgun (WGS) entry which is preliminary data.</text>
</comment>
<evidence type="ECO:0000313" key="3">
    <source>
        <dbReference type="Proteomes" id="UP000827986"/>
    </source>
</evidence>
<evidence type="ECO:0000313" key="2">
    <source>
        <dbReference type="EMBL" id="KAH1183025.1"/>
    </source>
</evidence>
<gene>
    <name evidence="2" type="ORF">KIL84_004517</name>
</gene>
<sequence length="240" mass="25633">MGTVLLFCSALGGNNACGPCFQWAADVPDGPRAGRGTRFARLPTRLAGPSSARLLSCLPVTRHVRVWKSDKPKHKARVQPFGLLLWGGMWGLESGFGRDGGAGVVINLLESFWRRHPPPSLPYPWREALPAGEGASVAELHHGAGDQHRGVAYRHRHLVWGSNSFLPSLATSWKGEGKENAPGPGMVVGRDVPSAYNVVLSPWLGTDAAPLTPAEQGGGTGWGSAGVMDWQPQSLFCVLF</sequence>
<feature type="chain" id="PRO_5038887310" evidence="1">
    <location>
        <begin position="17"/>
        <end position="240"/>
    </location>
</feature>